<reference evidence="1 2" key="1">
    <citation type="submission" date="2019-03" db="EMBL/GenBank/DDBJ databases">
        <title>Genomic Encyclopedia of Archaeal and Bacterial Type Strains, Phase II (KMG-II): from individual species to whole genera.</title>
        <authorList>
            <person name="Goeker M."/>
        </authorList>
    </citation>
    <scope>NUCLEOTIDE SEQUENCE [LARGE SCALE GENOMIC DNA]</scope>
    <source>
        <strain evidence="1 2">DSM 19035</strain>
    </source>
</reference>
<dbReference type="PANTHER" id="PTHR12993:SF30">
    <property type="entry name" value="N-ACETYL-ALPHA-D-GLUCOSAMINYL L-MALATE DEACETYLASE 1"/>
    <property type="match status" value="1"/>
</dbReference>
<evidence type="ECO:0000313" key="2">
    <source>
        <dbReference type="Proteomes" id="UP000295620"/>
    </source>
</evidence>
<dbReference type="InterPro" id="IPR024078">
    <property type="entry name" value="LmbE-like_dom_sf"/>
</dbReference>
<dbReference type="AlphaFoldDB" id="A0A4R6SQ50"/>
<dbReference type="PANTHER" id="PTHR12993">
    <property type="entry name" value="N-ACETYLGLUCOSAMINYL-PHOSPHATIDYLINOSITOL DE-N-ACETYLASE-RELATED"/>
    <property type="match status" value="1"/>
</dbReference>
<dbReference type="Pfam" id="PF02585">
    <property type="entry name" value="PIG-L"/>
    <property type="match status" value="1"/>
</dbReference>
<dbReference type="InterPro" id="IPR023842">
    <property type="entry name" value="Bacillithiol_biosynth_BshB1"/>
</dbReference>
<keyword evidence="2" id="KW-1185">Reference proteome</keyword>
<sequence>MKLDILVLAVHPDDAELGCSGTIIKHIALGKKVGIVDFTRGELGTRGSAKIRDEEAADSAKVMGLHARENLRFKDGFFKNDEEHQLEVIRMIRKYQPEIVLSNALHDRHPDHGRAGDLANDACFLSGLSKISTQLDGVEQEEWRPRLLLQYIQDRYIRPDVIIDITPYMETKIASIKAFKTQFFNPDVDGPGTYISSPEFFESVIGRAREFGKSIGATYGEGFTSRKLLGVDDLFQLR</sequence>
<gene>
    <name evidence="1" type="ORF">ATK78_3891</name>
</gene>
<protein>
    <submittedName>
        <fullName evidence="1">Bacillithiol biosynthesis deacetylase BshB1</fullName>
    </submittedName>
</protein>
<dbReference type="RefSeq" id="WP_133577989.1">
    <property type="nucleotide sequence ID" value="NZ_SNYC01000007.1"/>
</dbReference>
<dbReference type="OrthoDB" id="9778719at2"/>
<proteinExistence type="predicted"/>
<dbReference type="NCBIfam" id="TIGR04001">
    <property type="entry name" value="thiol_BshB1"/>
    <property type="match status" value="1"/>
</dbReference>
<dbReference type="SUPFAM" id="SSF102588">
    <property type="entry name" value="LmbE-like"/>
    <property type="match status" value="1"/>
</dbReference>
<accession>A0A4R6SQ50</accession>
<comment type="caution">
    <text evidence="1">The sequence shown here is derived from an EMBL/GenBank/DDBJ whole genome shotgun (WGS) entry which is preliminary data.</text>
</comment>
<dbReference type="Proteomes" id="UP000295620">
    <property type="component" value="Unassembled WGS sequence"/>
</dbReference>
<dbReference type="Gene3D" id="3.40.50.10320">
    <property type="entry name" value="LmbE-like"/>
    <property type="match status" value="1"/>
</dbReference>
<dbReference type="GO" id="GO:0019213">
    <property type="term" value="F:deacetylase activity"/>
    <property type="evidence" value="ECO:0007669"/>
    <property type="project" value="InterPro"/>
</dbReference>
<dbReference type="EMBL" id="SNYC01000007">
    <property type="protein sequence ID" value="TDQ06879.1"/>
    <property type="molecule type" value="Genomic_DNA"/>
</dbReference>
<dbReference type="GO" id="GO:0071793">
    <property type="term" value="P:bacillithiol biosynthetic process"/>
    <property type="evidence" value="ECO:0007669"/>
    <property type="project" value="InterPro"/>
</dbReference>
<organism evidence="1 2">
    <name type="scientific">Pedobacter metabolipauper</name>
    <dbReference type="NCBI Taxonomy" id="425513"/>
    <lineage>
        <taxon>Bacteria</taxon>
        <taxon>Pseudomonadati</taxon>
        <taxon>Bacteroidota</taxon>
        <taxon>Sphingobacteriia</taxon>
        <taxon>Sphingobacteriales</taxon>
        <taxon>Sphingobacteriaceae</taxon>
        <taxon>Pedobacter</taxon>
    </lineage>
</organism>
<name>A0A4R6SQ50_9SPHI</name>
<dbReference type="InterPro" id="IPR003737">
    <property type="entry name" value="GlcNAc_PI_deacetylase-related"/>
</dbReference>
<evidence type="ECO:0000313" key="1">
    <source>
        <dbReference type="EMBL" id="TDQ06879.1"/>
    </source>
</evidence>
<dbReference type="GO" id="GO:0016811">
    <property type="term" value="F:hydrolase activity, acting on carbon-nitrogen (but not peptide) bonds, in linear amides"/>
    <property type="evidence" value="ECO:0007669"/>
    <property type="project" value="TreeGrafter"/>
</dbReference>